<name>A0A094IW77_9GAMM</name>
<dbReference type="Gene3D" id="3.40.190.10">
    <property type="entry name" value="Periplasmic binding protein-like II"/>
    <property type="match status" value="2"/>
</dbReference>
<accession>A0A094IW77</accession>
<dbReference type="InterPro" id="IPR006059">
    <property type="entry name" value="SBP"/>
</dbReference>
<reference evidence="2 3" key="1">
    <citation type="submission" date="2014-06" db="EMBL/GenBank/DDBJ databases">
        <title>The draft genome sequence of Idiomarina salinarum ISL-52.</title>
        <authorList>
            <person name="Du J."/>
            <person name="Shao Z."/>
        </authorList>
    </citation>
    <scope>NUCLEOTIDE SEQUENCE [LARGE SCALE GENOMIC DNA]</scope>
    <source>
        <strain evidence="2 3">ISL-52</strain>
    </source>
</reference>
<dbReference type="RefSeq" id="WP_034774532.1">
    <property type="nucleotide sequence ID" value="NZ_JPER01000001.1"/>
</dbReference>
<sequence length="363" mass="40449">MASRLIKVLLCCVLLLASKGVAAQVYFYAWGGSSEVNNYLRWAADELKERHDIELIHVKVGDISEAVARLLNEDAGSSAIDLLWINGENFHALKRAGKLLGDLPARVDNAAAINPELNWRTDFGVAVDGYELPWGVGQFHLLVRENTLPAEPDPAQILTYAQQHPGRLTYPKPPEFHGTTFLKSVLISLNNQDERLYTSPDPDTARELLAPLWRYLDALHPLLWRQGRDFPGSAVVQQQLLANGQLDMAVSFNPQELTVAQRQQRLPASVTATTLGSAAITNSHYLAIPAASPHQPEALQVINFLLSERAQLKKMDPAGWGDPPVIELNDSGPQALQLFSAQSEPHVDWLRLIEQQWLERYQR</sequence>
<comment type="caution">
    <text evidence="2">The sequence shown here is derived from an EMBL/GenBank/DDBJ whole genome shotgun (WGS) entry which is preliminary data.</text>
</comment>
<dbReference type="AlphaFoldDB" id="A0A094IW77"/>
<dbReference type="EMBL" id="JPER01000001">
    <property type="protein sequence ID" value="KFZ31940.1"/>
    <property type="molecule type" value="Genomic_DNA"/>
</dbReference>
<feature type="chain" id="PRO_5001905555" description="ABC transporter substrate-binding protein" evidence="1">
    <location>
        <begin position="24"/>
        <end position="363"/>
    </location>
</feature>
<dbReference type="PANTHER" id="PTHR42779:SF1">
    <property type="entry name" value="PROTEIN YNJB"/>
    <property type="match status" value="1"/>
</dbReference>
<gene>
    <name evidence="2" type="ORF">IDSA_04490</name>
</gene>
<dbReference type="InterPro" id="IPR027020">
    <property type="entry name" value="YnjB"/>
</dbReference>
<dbReference type="STRING" id="435908.IDSA_04490"/>
<dbReference type="eggNOG" id="COG4134">
    <property type="taxonomic scope" value="Bacteria"/>
</dbReference>
<dbReference type="OrthoDB" id="3239593at2"/>
<keyword evidence="1" id="KW-0732">Signal</keyword>
<keyword evidence="3" id="KW-1185">Reference proteome</keyword>
<dbReference type="Proteomes" id="UP000054363">
    <property type="component" value="Unassembled WGS sequence"/>
</dbReference>
<organism evidence="2 3">
    <name type="scientific">Pseudidiomarina salinarum</name>
    <dbReference type="NCBI Taxonomy" id="435908"/>
    <lineage>
        <taxon>Bacteria</taxon>
        <taxon>Pseudomonadati</taxon>
        <taxon>Pseudomonadota</taxon>
        <taxon>Gammaproteobacteria</taxon>
        <taxon>Alteromonadales</taxon>
        <taxon>Idiomarinaceae</taxon>
        <taxon>Pseudidiomarina</taxon>
    </lineage>
</organism>
<protein>
    <recommendedName>
        <fullName evidence="4">ABC transporter substrate-binding protein</fullName>
    </recommendedName>
</protein>
<dbReference type="NCBIfam" id="NF008633">
    <property type="entry name" value="PRK11622.1"/>
    <property type="match status" value="1"/>
</dbReference>
<evidence type="ECO:0000313" key="3">
    <source>
        <dbReference type="Proteomes" id="UP000054363"/>
    </source>
</evidence>
<feature type="signal peptide" evidence="1">
    <location>
        <begin position="1"/>
        <end position="23"/>
    </location>
</feature>
<evidence type="ECO:0008006" key="4">
    <source>
        <dbReference type="Google" id="ProtNLM"/>
    </source>
</evidence>
<dbReference type="SUPFAM" id="SSF53850">
    <property type="entry name" value="Periplasmic binding protein-like II"/>
    <property type="match status" value="1"/>
</dbReference>
<proteinExistence type="predicted"/>
<dbReference type="Pfam" id="PF13416">
    <property type="entry name" value="SBP_bac_8"/>
    <property type="match status" value="1"/>
</dbReference>
<dbReference type="PANTHER" id="PTHR42779">
    <property type="entry name" value="PROTEIN YNJB"/>
    <property type="match status" value="1"/>
</dbReference>
<evidence type="ECO:0000256" key="1">
    <source>
        <dbReference type="SAM" id="SignalP"/>
    </source>
</evidence>
<dbReference type="PIRSF" id="PIRSF029172">
    <property type="entry name" value="UCP029172_ABC_sbc_YnjB"/>
    <property type="match status" value="1"/>
</dbReference>
<evidence type="ECO:0000313" key="2">
    <source>
        <dbReference type="EMBL" id="KFZ31940.1"/>
    </source>
</evidence>